<organism evidence="9 10">
    <name type="scientific">Zasmidium cellare ATCC 36951</name>
    <dbReference type="NCBI Taxonomy" id="1080233"/>
    <lineage>
        <taxon>Eukaryota</taxon>
        <taxon>Fungi</taxon>
        <taxon>Dikarya</taxon>
        <taxon>Ascomycota</taxon>
        <taxon>Pezizomycotina</taxon>
        <taxon>Dothideomycetes</taxon>
        <taxon>Dothideomycetidae</taxon>
        <taxon>Mycosphaerellales</taxon>
        <taxon>Mycosphaerellaceae</taxon>
        <taxon>Zasmidium</taxon>
    </lineage>
</organism>
<sequence length="424" mass="46965">MLATASPVLQYVCGTSIRPGRRYVHGQATEYLQSNDIDWTESQKTVRESIAKICADYPDEYWHKLDSNHEFSLDLHQQLAKDGWLGICMPEEYGGSSLGISEAAVMMQTLSESGGGMAAASSVHMNIFGLEPVVKFATEEQKKRWLVPLIAGKERACFGVTEPNTGLDTLKLQSLATKTPDGQSYSVTGSKIWTSTAQTAEKILLLVRTTPLDQVQKPTQGLSLFYTDLDRSKVQVTEIEKMGRAAVDSNILFFDDWQVPKEDLIGDEGNGFKQIMAGMNAERVLIAAEALGLGFASIRRAAIYAQERVVFGRPIGKNQGIAHPLADSWMKLEAARLITYQAARMYDDGYQTGEYANACKYLAADAAFEAAERAVLTHGGMGYAKEYHVERYFREAMLPRLAPVSREMILNYIGERVLGLPRSY</sequence>
<name>A0A6A6CGC5_ZASCE</name>
<dbReference type="InterPro" id="IPR009100">
    <property type="entry name" value="AcylCoA_DH/oxidase_NM_dom_sf"/>
</dbReference>
<dbReference type="PANTHER" id="PTHR43884">
    <property type="entry name" value="ACYL-COA DEHYDROGENASE"/>
    <property type="match status" value="1"/>
</dbReference>
<dbReference type="GeneID" id="54570771"/>
<dbReference type="SUPFAM" id="SSF56645">
    <property type="entry name" value="Acyl-CoA dehydrogenase NM domain-like"/>
    <property type="match status" value="1"/>
</dbReference>
<evidence type="ECO:0008006" key="11">
    <source>
        <dbReference type="Google" id="ProtNLM"/>
    </source>
</evidence>
<evidence type="ECO:0000256" key="2">
    <source>
        <dbReference type="ARBA" id="ARBA00009347"/>
    </source>
</evidence>
<dbReference type="Gene3D" id="2.40.110.10">
    <property type="entry name" value="Butyryl-CoA Dehydrogenase, subunit A, domain 2"/>
    <property type="match status" value="1"/>
</dbReference>
<evidence type="ECO:0000256" key="1">
    <source>
        <dbReference type="ARBA" id="ARBA00001974"/>
    </source>
</evidence>
<dbReference type="PANTHER" id="PTHR43884:SF12">
    <property type="entry name" value="ISOVALERYL-COA DEHYDROGENASE, MITOCHONDRIAL-RELATED"/>
    <property type="match status" value="1"/>
</dbReference>
<evidence type="ECO:0000256" key="5">
    <source>
        <dbReference type="RuleBase" id="RU362125"/>
    </source>
</evidence>
<comment type="cofactor">
    <cofactor evidence="1 5">
        <name>FAD</name>
        <dbReference type="ChEBI" id="CHEBI:57692"/>
    </cofactor>
</comment>
<dbReference type="Pfam" id="PF00441">
    <property type="entry name" value="Acyl-CoA_dh_1"/>
    <property type="match status" value="1"/>
</dbReference>
<dbReference type="FunFam" id="1.20.140.10:FF:000012">
    <property type="entry name" value="Acyl-CoA dehydrogenase fadE12"/>
    <property type="match status" value="1"/>
</dbReference>
<keyword evidence="10" id="KW-1185">Reference proteome</keyword>
<dbReference type="SUPFAM" id="SSF47203">
    <property type="entry name" value="Acyl-CoA dehydrogenase C-terminal domain-like"/>
    <property type="match status" value="1"/>
</dbReference>
<dbReference type="InterPro" id="IPR036250">
    <property type="entry name" value="AcylCo_DH-like_C"/>
</dbReference>
<dbReference type="OrthoDB" id="435240at2759"/>
<dbReference type="InterPro" id="IPR006091">
    <property type="entry name" value="Acyl-CoA_Oxase/DH_mid-dom"/>
</dbReference>
<dbReference type="GO" id="GO:0003995">
    <property type="term" value="F:acyl-CoA dehydrogenase activity"/>
    <property type="evidence" value="ECO:0007669"/>
    <property type="project" value="TreeGrafter"/>
</dbReference>
<keyword evidence="5" id="KW-0560">Oxidoreductase</keyword>
<dbReference type="Proteomes" id="UP000799537">
    <property type="component" value="Unassembled WGS sequence"/>
</dbReference>
<evidence type="ECO:0000313" key="9">
    <source>
        <dbReference type="EMBL" id="KAF2164992.1"/>
    </source>
</evidence>
<dbReference type="InterPro" id="IPR009075">
    <property type="entry name" value="AcylCo_DH/oxidase_C"/>
</dbReference>
<dbReference type="Gene3D" id="1.10.540.10">
    <property type="entry name" value="Acyl-CoA dehydrogenase/oxidase, N-terminal domain"/>
    <property type="match status" value="1"/>
</dbReference>
<evidence type="ECO:0000256" key="3">
    <source>
        <dbReference type="ARBA" id="ARBA00022630"/>
    </source>
</evidence>
<dbReference type="AlphaFoldDB" id="A0A6A6CGC5"/>
<reference evidence="9" key="1">
    <citation type="journal article" date="2020" name="Stud. Mycol.">
        <title>101 Dothideomycetes genomes: a test case for predicting lifestyles and emergence of pathogens.</title>
        <authorList>
            <person name="Haridas S."/>
            <person name="Albert R."/>
            <person name="Binder M."/>
            <person name="Bloem J."/>
            <person name="Labutti K."/>
            <person name="Salamov A."/>
            <person name="Andreopoulos B."/>
            <person name="Baker S."/>
            <person name="Barry K."/>
            <person name="Bills G."/>
            <person name="Bluhm B."/>
            <person name="Cannon C."/>
            <person name="Castanera R."/>
            <person name="Culley D."/>
            <person name="Daum C."/>
            <person name="Ezra D."/>
            <person name="Gonzalez J."/>
            <person name="Henrissat B."/>
            <person name="Kuo A."/>
            <person name="Liang C."/>
            <person name="Lipzen A."/>
            <person name="Lutzoni F."/>
            <person name="Magnuson J."/>
            <person name="Mondo S."/>
            <person name="Nolan M."/>
            <person name="Ohm R."/>
            <person name="Pangilinan J."/>
            <person name="Park H.-J."/>
            <person name="Ramirez L."/>
            <person name="Alfaro M."/>
            <person name="Sun H."/>
            <person name="Tritt A."/>
            <person name="Yoshinaga Y."/>
            <person name="Zwiers L.-H."/>
            <person name="Turgeon B."/>
            <person name="Goodwin S."/>
            <person name="Spatafora J."/>
            <person name="Crous P."/>
            <person name="Grigoriev I."/>
        </authorList>
    </citation>
    <scope>NUCLEOTIDE SEQUENCE</scope>
    <source>
        <strain evidence="9">ATCC 36951</strain>
    </source>
</reference>
<dbReference type="EMBL" id="ML993602">
    <property type="protein sequence ID" value="KAF2164992.1"/>
    <property type="molecule type" value="Genomic_DNA"/>
</dbReference>
<evidence type="ECO:0000313" key="10">
    <source>
        <dbReference type="Proteomes" id="UP000799537"/>
    </source>
</evidence>
<evidence type="ECO:0000259" key="8">
    <source>
        <dbReference type="Pfam" id="PF02771"/>
    </source>
</evidence>
<evidence type="ECO:0000256" key="4">
    <source>
        <dbReference type="ARBA" id="ARBA00022827"/>
    </source>
</evidence>
<dbReference type="CDD" id="cd00567">
    <property type="entry name" value="ACAD"/>
    <property type="match status" value="1"/>
</dbReference>
<gene>
    <name evidence="9" type="ORF">M409DRAFT_67665</name>
</gene>
<proteinExistence type="inferred from homology"/>
<dbReference type="Pfam" id="PF02770">
    <property type="entry name" value="Acyl-CoA_dh_M"/>
    <property type="match status" value="1"/>
</dbReference>
<keyword evidence="3 5" id="KW-0285">Flavoprotein</keyword>
<dbReference type="Gene3D" id="1.20.140.10">
    <property type="entry name" value="Butyryl-CoA Dehydrogenase, subunit A, domain 3"/>
    <property type="match status" value="1"/>
</dbReference>
<protein>
    <recommendedName>
        <fullName evidence="11">Acyl-CoA dehydrogenase</fullName>
    </recommendedName>
</protein>
<dbReference type="GO" id="GO:0050660">
    <property type="term" value="F:flavin adenine dinucleotide binding"/>
    <property type="evidence" value="ECO:0007669"/>
    <property type="project" value="InterPro"/>
</dbReference>
<evidence type="ECO:0000259" key="6">
    <source>
        <dbReference type="Pfam" id="PF00441"/>
    </source>
</evidence>
<feature type="domain" description="Acyl-CoA oxidase/dehydrogenase middle" evidence="7">
    <location>
        <begin position="157"/>
        <end position="256"/>
    </location>
</feature>
<accession>A0A6A6CGC5</accession>
<dbReference type="InterPro" id="IPR037069">
    <property type="entry name" value="AcylCoA_DH/ox_N_sf"/>
</dbReference>
<feature type="domain" description="Acyl-CoA dehydrogenase/oxidase N-terminal" evidence="8">
    <location>
        <begin position="40"/>
        <end position="153"/>
    </location>
</feature>
<feature type="domain" description="Acyl-CoA dehydrogenase/oxidase C-terminal" evidence="6">
    <location>
        <begin position="269"/>
        <end position="418"/>
    </location>
</feature>
<dbReference type="Pfam" id="PF02771">
    <property type="entry name" value="Acyl-CoA_dh_N"/>
    <property type="match status" value="1"/>
</dbReference>
<comment type="similarity">
    <text evidence="2 5">Belongs to the acyl-CoA dehydrogenase family.</text>
</comment>
<dbReference type="InterPro" id="IPR046373">
    <property type="entry name" value="Acyl-CoA_Oxase/DH_mid-dom_sf"/>
</dbReference>
<evidence type="ECO:0000259" key="7">
    <source>
        <dbReference type="Pfam" id="PF02770"/>
    </source>
</evidence>
<dbReference type="InterPro" id="IPR013786">
    <property type="entry name" value="AcylCoA_DH/ox_N"/>
</dbReference>
<keyword evidence="4 5" id="KW-0274">FAD</keyword>
<dbReference type="RefSeq" id="XP_033665881.1">
    <property type="nucleotide sequence ID" value="XM_033817499.1"/>
</dbReference>